<dbReference type="AlphaFoldDB" id="A0A8J5SD06"/>
<accession>A0A8J5SD06</accession>
<gene>
    <name evidence="1" type="ORF">GUJ93_ZPchr0006g40747</name>
</gene>
<organism evidence="1 2">
    <name type="scientific">Zizania palustris</name>
    <name type="common">Northern wild rice</name>
    <dbReference type="NCBI Taxonomy" id="103762"/>
    <lineage>
        <taxon>Eukaryota</taxon>
        <taxon>Viridiplantae</taxon>
        <taxon>Streptophyta</taxon>
        <taxon>Embryophyta</taxon>
        <taxon>Tracheophyta</taxon>
        <taxon>Spermatophyta</taxon>
        <taxon>Magnoliopsida</taxon>
        <taxon>Liliopsida</taxon>
        <taxon>Poales</taxon>
        <taxon>Poaceae</taxon>
        <taxon>BOP clade</taxon>
        <taxon>Oryzoideae</taxon>
        <taxon>Oryzeae</taxon>
        <taxon>Zizaniinae</taxon>
        <taxon>Zizania</taxon>
    </lineage>
</organism>
<keyword evidence="2" id="KW-1185">Reference proteome</keyword>
<dbReference type="EMBL" id="JAAALK010000283">
    <property type="protein sequence ID" value="KAG8069523.1"/>
    <property type="molecule type" value="Genomic_DNA"/>
</dbReference>
<comment type="caution">
    <text evidence="1">The sequence shown here is derived from an EMBL/GenBank/DDBJ whole genome shotgun (WGS) entry which is preliminary data.</text>
</comment>
<evidence type="ECO:0000313" key="1">
    <source>
        <dbReference type="EMBL" id="KAG8069523.1"/>
    </source>
</evidence>
<reference evidence="1" key="2">
    <citation type="submission" date="2021-02" db="EMBL/GenBank/DDBJ databases">
        <authorList>
            <person name="Kimball J.A."/>
            <person name="Haas M.W."/>
            <person name="Macchietto M."/>
            <person name="Kono T."/>
            <person name="Duquette J."/>
            <person name="Shao M."/>
        </authorList>
    </citation>
    <scope>NUCLEOTIDE SEQUENCE</scope>
    <source>
        <tissue evidence="1">Fresh leaf tissue</tissue>
    </source>
</reference>
<dbReference type="Proteomes" id="UP000729402">
    <property type="component" value="Unassembled WGS sequence"/>
</dbReference>
<proteinExistence type="predicted"/>
<name>A0A8J5SD06_ZIZPA</name>
<protein>
    <submittedName>
        <fullName evidence="1">Uncharacterized protein</fullName>
    </submittedName>
</protein>
<evidence type="ECO:0000313" key="2">
    <source>
        <dbReference type="Proteomes" id="UP000729402"/>
    </source>
</evidence>
<sequence>MAITLYSAQPPSFALLDVTSLYAVFDVDAVADDPSDTSPTVVTRDVVAMSLSMPMYRKTLPLALVNQLLLPMSLLLVISPSGLHVSSPMPLTSYETHQVLVPFFLLSEENLVLQFFTSIFWEMHLCPDTFATRLNTLQEDYLSYTPTAFCQSENNYTGVTRTSILSFMGELFSDQDIHYP</sequence>
<reference evidence="1" key="1">
    <citation type="journal article" date="2021" name="bioRxiv">
        <title>Whole Genome Assembly and Annotation of Northern Wild Rice, Zizania palustris L., Supports a Whole Genome Duplication in the Zizania Genus.</title>
        <authorList>
            <person name="Haas M."/>
            <person name="Kono T."/>
            <person name="Macchietto M."/>
            <person name="Millas R."/>
            <person name="McGilp L."/>
            <person name="Shao M."/>
            <person name="Duquette J."/>
            <person name="Hirsch C.N."/>
            <person name="Kimball J."/>
        </authorList>
    </citation>
    <scope>NUCLEOTIDE SEQUENCE</scope>
    <source>
        <tissue evidence="1">Fresh leaf tissue</tissue>
    </source>
</reference>